<evidence type="ECO:0000313" key="16">
    <source>
        <dbReference type="RefSeq" id="XP_011501131.1"/>
    </source>
</evidence>
<dbReference type="RefSeq" id="XP_011501131.1">
    <property type="nucleotide sequence ID" value="XM_011502829.1"/>
</dbReference>
<dbReference type="CDD" id="cd05526">
    <property type="entry name" value="Bromo_polybromo_VI"/>
    <property type="match status" value="1"/>
</dbReference>
<feature type="domain" description="Bromo" evidence="12">
    <location>
        <begin position="647"/>
        <end position="717"/>
    </location>
</feature>
<evidence type="ECO:0000259" key="13">
    <source>
        <dbReference type="PROSITE" id="PS50118"/>
    </source>
</evidence>
<keyword evidence="7 9" id="KW-0539">Nucleus</keyword>
<evidence type="ECO:0000256" key="11">
    <source>
        <dbReference type="SAM" id="MobiDB-lite"/>
    </source>
</evidence>
<reference evidence="16" key="1">
    <citation type="submission" date="2025-08" db="UniProtKB">
        <authorList>
            <consortium name="RefSeq"/>
        </authorList>
    </citation>
    <scope>IDENTIFICATION</scope>
</reference>
<protein>
    <submittedName>
        <fullName evidence="16">Protein polybromo-1</fullName>
    </submittedName>
</protein>
<dbReference type="GO" id="GO:0016514">
    <property type="term" value="C:SWI/SNF complex"/>
    <property type="evidence" value="ECO:0007669"/>
    <property type="project" value="TreeGrafter"/>
</dbReference>
<dbReference type="PROSITE" id="PS50014">
    <property type="entry name" value="BROMODOMAIN_2"/>
    <property type="match status" value="5"/>
</dbReference>
<dbReference type="InterPro" id="IPR037382">
    <property type="entry name" value="Rsc/polybromo"/>
</dbReference>
<feature type="DNA-binding region" description="HMG box" evidence="9">
    <location>
        <begin position="1345"/>
        <end position="1404"/>
    </location>
</feature>
<keyword evidence="5 8" id="KW-0103">Bromodomain</keyword>
<dbReference type="CDD" id="cd05517">
    <property type="entry name" value="Bromo_polybromo_II"/>
    <property type="match status" value="1"/>
</dbReference>
<dbReference type="SUPFAM" id="SSF47370">
    <property type="entry name" value="Bromodomain"/>
    <property type="match status" value="6"/>
</dbReference>
<evidence type="ECO:0000259" key="14">
    <source>
        <dbReference type="PROSITE" id="PS51038"/>
    </source>
</evidence>
<dbReference type="InterPro" id="IPR001025">
    <property type="entry name" value="BAH_dom"/>
</dbReference>
<feature type="region of interest" description="Disordered" evidence="11">
    <location>
        <begin position="324"/>
        <end position="350"/>
    </location>
</feature>
<dbReference type="Pfam" id="PF00505">
    <property type="entry name" value="HMG_box"/>
    <property type="match status" value="1"/>
</dbReference>
<dbReference type="Proteomes" id="UP000695007">
    <property type="component" value="Unplaced"/>
</dbReference>
<dbReference type="SMART" id="SM00297">
    <property type="entry name" value="BROMO"/>
    <property type="match status" value="6"/>
</dbReference>
<dbReference type="GO" id="GO:0016586">
    <property type="term" value="C:RSC-type complex"/>
    <property type="evidence" value="ECO:0007669"/>
    <property type="project" value="InterPro"/>
</dbReference>
<dbReference type="Gene3D" id="1.20.920.10">
    <property type="entry name" value="Bromodomain-like"/>
    <property type="match status" value="6"/>
</dbReference>
<dbReference type="InterPro" id="IPR018359">
    <property type="entry name" value="Bromodomain_CS"/>
</dbReference>
<keyword evidence="9" id="KW-0238">DNA-binding</keyword>
<dbReference type="PANTHER" id="PTHR16062:SF19">
    <property type="entry name" value="PROTEIN POLYBROMO-1"/>
    <property type="match status" value="1"/>
</dbReference>
<dbReference type="InterPro" id="IPR043151">
    <property type="entry name" value="BAH_sf"/>
</dbReference>
<evidence type="ECO:0000256" key="4">
    <source>
        <dbReference type="ARBA" id="ARBA00023015"/>
    </source>
</evidence>
<dbReference type="CDD" id="cd05524">
    <property type="entry name" value="Bromo_polybromo_I"/>
    <property type="match status" value="1"/>
</dbReference>
<dbReference type="PROSITE" id="PS51038">
    <property type="entry name" value="BAH"/>
    <property type="match status" value="2"/>
</dbReference>
<evidence type="ECO:0000256" key="6">
    <source>
        <dbReference type="ARBA" id="ARBA00023163"/>
    </source>
</evidence>
<feature type="compositionally biased region" description="Acidic residues" evidence="11">
    <location>
        <begin position="330"/>
        <end position="349"/>
    </location>
</feature>
<dbReference type="FunFam" id="1.20.920.10:FF:000006">
    <property type="entry name" value="protein polybromo-1 isoform X1"/>
    <property type="match status" value="1"/>
</dbReference>
<evidence type="ECO:0000256" key="7">
    <source>
        <dbReference type="ARBA" id="ARBA00023242"/>
    </source>
</evidence>
<gene>
    <name evidence="16" type="primary">LOC105364800</name>
</gene>
<evidence type="ECO:0000256" key="9">
    <source>
        <dbReference type="PROSITE-ProRule" id="PRU00267"/>
    </source>
</evidence>
<dbReference type="Pfam" id="PF01426">
    <property type="entry name" value="BAH"/>
    <property type="match status" value="2"/>
</dbReference>
<dbReference type="FunFam" id="1.20.920.10:FF:000009">
    <property type="entry name" value="Protein polybromo-1 isoform 1"/>
    <property type="match status" value="1"/>
</dbReference>
<keyword evidence="15" id="KW-1185">Reference proteome</keyword>
<dbReference type="FunFam" id="1.20.920.10:FF:000045">
    <property type="entry name" value="protein polybromo-1"/>
    <property type="match status" value="1"/>
</dbReference>
<accession>A0AAJ6YN56</accession>
<feature type="domain" description="Bromo" evidence="12">
    <location>
        <begin position="53"/>
        <end position="123"/>
    </location>
</feature>
<dbReference type="PRINTS" id="PR00503">
    <property type="entry name" value="BROMODOMAIN"/>
</dbReference>
<evidence type="ECO:0000313" key="15">
    <source>
        <dbReference type="Proteomes" id="UP000695007"/>
    </source>
</evidence>
<evidence type="ECO:0000256" key="3">
    <source>
        <dbReference type="ARBA" id="ARBA00022853"/>
    </source>
</evidence>
<proteinExistence type="predicted"/>
<feature type="domain" description="Bromo" evidence="12">
    <location>
        <begin position="204"/>
        <end position="274"/>
    </location>
</feature>
<dbReference type="InterPro" id="IPR036910">
    <property type="entry name" value="HMG_box_dom_sf"/>
</dbReference>
<feature type="domain" description="BAH" evidence="14">
    <location>
        <begin position="1115"/>
        <end position="1231"/>
    </location>
</feature>
<dbReference type="GO" id="GO:0003677">
    <property type="term" value="F:DNA binding"/>
    <property type="evidence" value="ECO:0007669"/>
    <property type="project" value="UniProtKB-UniRule"/>
</dbReference>
<dbReference type="SMART" id="SM00398">
    <property type="entry name" value="HMG"/>
    <property type="match status" value="1"/>
</dbReference>
<comment type="subcellular location">
    <subcellularLocation>
        <location evidence="1">Nucleus</location>
    </subcellularLocation>
</comment>
<dbReference type="InterPro" id="IPR037968">
    <property type="entry name" value="PBRM1_BD5"/>
</dbReference>
<dbReference type="GO" id="GO:0006368">
    <property type="term" value="P:transcription elongation by RNA polymerase II"/>
    <property type="evidence" value="ECO:0007669"/>
    <property type="project" value="TreeGrafter"/>
</dbReference>
<dbReference type="InterPro" id="IPR001487">
    <property type="entry name" value="Bromodomain"/>
</dbReference>
<evidence type="ECO:0000259" key="12">
    <source>
        <dbReference type="PROSITE" id="PS50014"/>
    </source>
</evidence>
<dbReference type="Gene3D" id="3.30.160.60">
    <property type="entry name" value="Classic Zinc Finger"/>
    <property type="match status" value="1"/>
</dbReference>
<keyword evidence="3" id="KW-0156">Chromatin regulator</keyword>
<feature type="domain" description="Bromo" evidence="12">
    <location>
        <begin position="511"/>
        <end position="581"/>
    </location>
</feature>
<feature type="domain" description="HMG box" evidence="13">
    <location>
        <begin position="1345"/>
        <end position="1404"/>
    </location>
</feature>
<keyword evidence="6" id="KW-0804">Transcription</keyword>
<feature type="region of interest" description="Disordered" evidence="11">
    <location>
        <begin position="1"/>
        <end position="32"/>
    </location>
</feature>
<dbReference type="PANTHER" id="PTHR16062">
    <property type="entry name" value="SWI/SNF-RELATED"/>
    <property type="match status" value="1"/>
</dbReference>
<feature type="region of interest" description="Disordered" evidence="11">
    <location>
        <begin position="1320"/>
        <end position="1344"/>
    </location>
</feature>
<feature type="coiled-coil region" evidence="10">
    <location>
        <begin position="1063"/>
        <end position="1090"/>
    </location>
</feature>
<feature type="region of interest" description="Disordered" evidence="11">
    <location>
        <begin position="884"/>
        <end position="919"/>
    </location>
</feature>
<dbReference type="GO" id="GO:0003682">
    <property type="term" value="F:chromatin binding"/>
    <property type="evidence" value="ECO:0007669"/>
    <property type="project" value="InterPro"/>
</dbReference>
<dbReference type="InterPro" id="IPR036427">
    <property type="entry name" value="Bromodomain-like_sf"/>
</dbReference>
<dbReference type="CTD" id="42954"/>
<dbReference type="KEGG" id="csol:105364800"/>
<keyword evidence="10" id="KW-0175">Coiled coil</keyword>
<feature type="domain" description="Bromo" evidence="12">
    <location>
        <begin position="366"/>
        <end position="436"/>
    </location>
</feature>
<dbReference type="CDD" id="cd05515">
    <property type="entry name" value="Bromo_polybromo_V"/>
    <property type="match status" value="1"/>
</dbReference>
<keyword evidence="4" id="KW-0805">Transcription regulation</keyword>
<dbReference type="CDD" id="cd04717">
    <property type="entry name" value="BAH_polybromo"/>
    <property type="match status" value="2"/>
</dbReference>
<dbReference type="CDD" id="cd21984">
    <property type="entry name" value="HMG-box_PB1"/>
    <property type="match status" value="1"/>
</dbReference>
<sequence length="1638" mass="187725">MNKRRRTSSVASRGTEDDPDDIIPEPTKRRKKFDPSDLCHQLYDLLRNHKKEDGTLLCDAFIRVPKRRQEPGYYEVVTNPIDLLKVQQKLKTDEYRDMDELAADIQLMVNNAKAFYMRTSPEYKDATELWEFCVNTKNRIMEEYEDEPNKGKLILKVGRLAKKITTRQDDTEDTSESSTNPDEDTQIYEDLFAAVMLATDPADSNRPLHVPFLLKPSKKLYPEYYDVIEQPIDLKTIAIKIQENAYNNLSEMERDLLLMCRNACHFNEPGSWIYKDAKLLKKIITAAAKRQNIDVAGPVLKSMSAALSTRSKRGNRSTHALIAQSAALRDEDEESDDEEEDPLDTEESDNPQWQLFQTIRTAPNSQGLRMSEFFWTLPSRQLYADYYKTIKHPISLLQIRKKIKRGEYGTVSEVATDMNLVFENAKKYNVHTSRLYKFAVKLQKVMQEKVQELLEYDQESESEEEIDNNAHPKLIKRASNLLTRGKYKDNIPLKKRLHKLVKCVIECITEDGRQPILMFMEKPSKKLYPDYYQVISEPIDMLTIEANIKAEKYHNENELIQDFKLMFRNCRQYNEVGSLIYDDAKTLEKVLMDKIKELGPLQDSVKSNKLTGCTPTRNVGRPRKVVPLHLQKMRTMYDTIKDYHDAKNRQLSLIFMKLPNIKEYPDYYEVIKHPIHMERIASILKNNGYENLDELVSDLLLMFDNACKYNEPDSQIYKDALILQRLVLQSKLQLSEDEESVPDVTAAVQEILATIFTALYNHQDEEGRCYSDSMAELPEHDIIDGKKIRGLSLDLIKRRLDKGVYKRLDRFQEDVFGCLERARKLSRTDSQPFEDSVELQAFFLRTRDEVTKNGDLLHSSALNYTLLELANQVAELKRIKIQQELSSSNEDESSDGNDKEGDSSNIVTHSDSGGTMSFNQETYRAGDFAYIEPTERGMDTSVVLIERLWTNAESQQMLYGNLFYRPSETYHVASRKFLDKELFKSDAHVAVPLSKVAGRCCVLSVKDYFRMIPDGFPEKDVYVCESRYSTKARAFKKIKVWNFDPDHLKLIPREKPLEPKRVISVYKERLEKHKEEIAELEEGEKPTEREKPNVILFNADDTENMYYEQYNTCIGPVKLGDFVYVATDGGRQQIAQIDSIWSTKDGKCYFRGPWLLAPTDITHGPTKLFYKQEMFLSTVDAMHPIVAIVGKCAVLDYGEYICSRPTEIPEDDIFICESMFDENKNVIRKLSAEGLKKFNHSNQVTEDEIYFFRKPINPTKVPSDVAQIQNQSKSIASSASQFEMDTSPYLPKLESDVLGMGVGLGVGVGVGEDSLDAPPSVGSMEAQPVLSNTQTPVSSKKKTPGKKLVTGYILYSSKMRTTVTQNNPDSTFGEISRMVGNEWRKLPPIEKSVWEERANKLNEEGGQIKGSLSTGSMQDLVYECCWENCDWQFEDMADCIEHSVAEQNGHVQNFFANANSDIEYQCQWRGCGRMKKSVPPFPSVQRLARHVKEVHILKSNGRIVPPTDRNKNFLPAKGSTTLTSMETETSAAATQTNNVPTTKQPEPLFVAVPPRPSRVLHSDAYLRYIEGLTTENRYISNWDKQMNATSENTPIPEVTKLPAEWLGNGVGNHGNVVNALWTLRNMMMRDVLAINKTL</sequence>
<dbReference type="GO" id="GO:0006338">
    <property type="term" value="P:chromatin remodeling"/>
    <property type="evidence" value="ECO:0007669"/>
    <property type="project" value="InterPro"/>
</dbReference>
<feature type="domain" description="BAH" evidence="14">
    <location>
        <begin position="921"/>
        <end position="1039"/>
    </location>
</feature>
<dbReference type="SUPFAM" id="SSF47095">
    <property type="entry name" value="HMG-box"/>
    <property type="match status" value="1"/>
</dbReference>
<dbReference type="SMART" id="SM00439">
    <property type="entry name" value="BAH"/>
    <property type="match status" value="2"/>
</dbReference>
<name>A0AAJ6YN56_9HYME</name>
<evidence type="ECO:0000256" key="2">
    <source>
        <dbReference type="ARBA" id="ARBA00022737"/>
    </source>
</evidence>
<keyword evidence="2" id="KW-0677">Repeat</keyword>
<dbReference type="InterPro" id="IPR009071">
    <property type="entry name" value="HMG_box_dom"/>
</dbReference>
<dbReference type="Gene3D" id="2.30.30.490">
    <property type="match status" value="2"/>
</dbReference>
<evidence type="ECO:0000256" key="5">
    <source>
        <dbReference type="ARBA" id="ARBA00023117"/>
    </source>
</evidence>
<evidence type="ECO:0000256" key="8">
    <source>
        <dbReference type="PROSITE-ProRule" id="PRU00035"/>
    </source>
</evidence>
<organism evidence="15 16">
    <name type="scientific">Ceratosolen solmsi marchali</name>
    <dbReference type="NCBI Taxonomy" id="326594"/>
    <lineage>
        <taxon>Eukaryota</taxon>
        <taxon>Metazoa</taxon>
        <taxon>Ecdysozoa</taxon>
        <taxon>Arthropoda</taxon>
        <taxon>Hexapoda</taxon>
        <taxon>Insecta</taxon>
        <taxon>Pterygota</taxon>
        <taxon>Neoptera</taxon>
        <taxon>Endopterygota</taxon>
        <taxon>Hymenoptera</taxon>
        <taxon>Apocrita</taxon>
        <taxon>Proctotrupomorpha</taxon>
        <taxon>Chalcidoidea</taxon>
        <taxon>Agaonidae</taxon>
        <taxon>Agaoninae</taxon>
        <taxon>Ceratosolen</taxon>
    </lineage>
</organism>
<evidence type="ECO:0000256" key="1">
    <source>
        <dbReference type="ARBA" id="ARBA00004123"/>
    </source>
</evidence>
<evidence type="ECO:0000256" key="10">
    <source>
        <dbReference type="SAM" id="Coils"/>
    </source>
</evidence>
<feature type="compositionally biased region" description="Polar residues" evidence="11">
    <location>
        <begin position="1329"/>
        <end position="1338"/>
    </location>
</feature>
<dbReference type="PROSITE" id="PS00633">
    <property type="entry name" value="BROMODOMAIN_1"/>
    <property type="match status" value="2"/>
</dbReference>
<feature type="compositionally biased region" description="Polar residues" evidence="11">
    <location>
        <begin position="906"/>
        <end position="919"/>
    </location>
</feature>
<dbReference type="Pfam" id="PF00439">
    <property type="entry name" value="Bromodomain"/>
    <property type="match status" value="5"/>
</dbReference>
<dbReference type="PROSITE" id="PS50118">
    <property type="entry name" value="HMG_BOX_2"/>
    <property type="match status" value="1"/>
</dbReference>
<dbReference type="CDD" id="cd05520">
    <property type="entry name" value="Bromo_polybromo_III"/>
    <property type="match status" value="1"/>
</dbReference>
<dbReference type="GeneID" id="105364800"/>